<dbReference type="GO" id="GO:0004439">
    <property type="term" value="F:phosphatidylinositol-4,5-bisphosphate 5-phosphatase activity"/>
    <property type="evidence" value="ECO:0007669"/>
    <property type="project" value="UniProtKB-EC"/>
</dbReference>
<comment type="similarity">
    <text evidence="2">Belongs to the synaptojanin family.</text>
</comment>
<dbReference type="Gene3D" id="3.30.70.330">
    <property type="match status" value="1"/>
</dbReference>
<evidence type="ECO:0000256" key="5">
    <source>
        <dbReference type="ARBA" id="ARBA00022801"/>
    </source>
</evidence>
<evidence type="ECO:0000313" key="9">
    <source>
        <dbReference type="Proteomes" id="UP000790347"/>
    </source>
</evidence>
<dbReference type="Proteomes" id="UP000790347">
    <property type="component" value="Unassembled WGS sequence"/>
</dbReference>
<gene>
    <name evidence="8" type="primary">SYNJ1</name>
    <name evidence="8" type="ORF">DERF_004815</name>
</gene>
<feature type="compositionally biased region" description="Pro residues" evidence="6">
    <location>
        <begin position="1173"/>
        <end position="1216"/>
    </location>
</feature>
<evidence type="ECO:0000256" key="6">
    <source>
        <dbReference type="SAM" id="MobiDB-lite"/>
    </source>
</evidence>
<evidence type="ECO:0000256" key="3">
    <source>
        <dbReference type="ARBA" id="ARBA00009678"/>
    </source>
</evidence>
<dbReference type="PANTHER" id="PTHR11200:SF257">
    <property type="entry name" value="PHOSPHOINOSITIDE 5-PHOSPHATASE"/>
    <property type="match status" value="1"/>
</dbReference>
<sequence>MVLGKLFRIYHKTDKNNVYSVLLENKNDRSETLLFESGAIGILAAHENEAVKPLYHILVDVYGCLGVLNLSVGDQNYLYLVCVSSCVSIGKIQNAEIFCITETTFIPLHAQQADLDRIQDIRKILNAQTFYFSWSSPNQQQQKLSNKFDLTICCQRSERMNETDNRFFWNRMFYPYLKSFNVNTDKWLLKAMCGSVGINTVYVGHQQAKACLISRLSCERAGTRFNVRGTNDYGHVANFVETEQVIFLDNNHVASYLLVRGSIPLFWEQTGVQVGTHKLRVSRGNEISHPAFERHLAMVQYLYGKQVIINLVGNKEGEFTIGSMYKAHHKSSRFRDDIPYIAFDYHHYCSRGREENLVLMLKDRIKKYFDEFGFYYSLGSDGEKMYQSGAFRINCIDCLDRTNRVQTFLGLEMLKQQLKVLQLDEKSTIVSRFFEVYKNMWQANGDQISRIYAGTGALEGKSKIRDGTLSVARTIQNNLLDTSKQEAFDMLLTGKSSSADFMEKFRSLLPNHYLHLPSRILMSICDRHFEFTTVSEIRVAVGTWNVNGGKHFNSIIYKKSDPLSDWLLDYNRKSQRVNQVNILDLSLDDSLSSLKTDSPDLFAIGFEEIVDLSAQNIVATSTTNQKEWLTELEKTLSRNETYVLVTCVQLVGVCLFLFVKPKYARFIHDVSTDSVKTGLGGAAGNKGGVGIRLRLYNSSLCFICSHFAAGQSQVNERNSDFKEISRKMFNSIGKNLYSHDFIFWCGDFNYRIDMPIDDCKQMIMEQKWDLLLEKDQLTCQQKDGNVFRNYLEGRINFAPTYKYDVNSDDYDTSEKSRIPAWTDRVLFRKLQPTRLDEKEANKLDYGEIVFYGRAELKTSDHRPVIGEYKIEILHVDPTRLSDVFCDVIAKTGPTDATVIIKEIDVTDPSKSFETMYIEELVKKINEQIGPIILAGFGDDHMRVTFKDGGKAMQLVQMGTFNVLDRKFQASYKTPNWIELTEEQINYGVCNTIPLTENSVKCDIDEMYDYDVPKVISPDSPDVEPIIEPIINTSTTNYHSHPLRPPPPKQSSLEGKEEKKLAPVRPAPPPPKKSSNKDKQSIDDILTTCNNDHKSTNEKPPSVQRASSASIVSQLQQPLSRPPPVVPPTRPPPPPLSSLIQNNVNHNDYDENDVENDDDNDYGLNYNETAMPNIPAPICPPPSTNPPPPPPPSIPAPIAPPIPSRRPPPPTIPPRGN</sequence>
<dbReference type="PROSITE" id="PS50275">
    <property type="entry name" value="SAC"/>
    <property type="match status" value="1"/>
</dbReference>
<evidence type="ECO:0000259" key="7">
    <source>
        <dbReference type="PROSITE" id="PS50275"/>
    </source>
</evidence>
<dbReference type="AlphaFoldDB" id="A0A922I4P2"/>
<dbReference type="GO" id="GO:0046856">
    <property type="term" value="P:phosphatidylinositol dephosphorylation"/>
    <property type="evidence" value="ECO:0007669"/>
    <property type="project" value="InterPro"/>
</dbReference>
<dbReference type="SMART" id="SM01165">
    <property type="entry name" value="DUF1866"/>
    <property type="match status" value="1"/>
</dbReference>
<feature type="domain" description="SAC" evidence="7">
    <location>
        <begin position="121"/>
        <end position="454"/>
    </location>
</feature>
<evidence type="ECO:0000256" key="2">
    <source>
        <dbReference type="ARBA" id="ARBA00008943"/>
    </source>
</evidence>
<feature type="compositionally biased region" description="Pro residues" evidence="6">
    <location>
        <begin position="1119"/>
        <end position="1135"/>
    </location>
</feature>
<organism evidence="8 9">
    <name type="scientific">Dermatophagoides farinae</name>
    <name type="common">American house dust mite</name>
    <dbReference type="NCBI Taxonomy" id="6954"/>
    <lineage>
        <taxon>Eukaryota</taxon>
        <taxon>Metazoa</taxon>
        <taxon>Ecdysozoa</taxon>
        <taxon>Arthropoda</taxon>
        <taxon>Chelicerata</taxon>
        <taxon>Arachnida</taxon>
        <taxon>Acari</taxon>
        <taxon>Acariformes</taxon>
        <taxon>Sarcoptiformes</taxon>
        <taxon>Astigmata</taxon>
        <taxon>Psoroptidia</taxon>
        <taxon>Analgoidea</taxon>
        <taxon>Pyroglyphidae</taxon>
        <taxon>Dermatophagoidinae</taxon>
        <taxon>Dermatophagoides</taxon>
    </lineage>
</organism>
<dbReference type="Pfam" id="PF02383">
    <property type="entry name" value="Syja_N"/>
    <property type="match status" value="1"/>
</dbReference>
<dbReference type="InterPro" id="IPR046985">
    <property type="entry name" value="IP5"/>
</dbReference>
<feature type="compositionally biased region" description="Low complexity" evidence="6">
    <location>
        <begin position="1136"/>
        <end position="1145"/>
    </location>
</feature>
<feature type="compositionally biased region" description="Acidic residues" evidence="6">
    <location>
        <begin position="1149"/>
        <end position="1160"/>
    </location>
</feature>
<evidence type="ECO:0000256" key="4">
    <source>
        <dbReference type="ARBA" id="ARBA00013044"/>
    </source>
</evidence>
<dbReference type="PANTHER" id="PTHR11200">
    <property type="entry name" value="INOSITOL 5-PHOSPHATASE"/>
    <property type="match status" value="1"/>
</dbReference>
<evidence type="ECO:0000313" key="8">
    <source>
        <dbReference type="EMBL" id="KAH9521143.1"/>
    </source>
</evidence>
<dbReference type="Pfam" id="PF22669">
    <property type="entry name" value="Exo_endo_phos2"/>
    <property type="match status" value="1"/>
</dbReference>
<reference evidence="8" key="1">
    <citation type="submission" date="2013-05" db="EMBL/GenBank/DDBJ databases">
        <authorList>
            <person name="Yim A.K.Y."/>
            <person name="Chan T.F."/>
            <person name="Ji K.M."/>
            <person name="Liu X.Y."/>
            <person name="Zhou J.W."/>
            <person name="Li R.Q."/>
            <person name="Yang K.Y."/>
            <person name="Li J."/>
            <person name="Li M."/>
            <person name="Law P.T.W."/>
            <person name="Wu Y.L."/>
            <person name="Cai Z.L."/>
            <person name="Qin H."/>
            <person name="Bao Y."/>
            <person name="Leung R.K.K."/>
            <person name="Ng P.K.S."/>
            <person name="Zou J."/>
            <person name="Zhong X.J."/>
            <person name="Ran P.X."/>
            <person name="Zhong N.S."/>
            <person name="Liu Z.G."/>
            <person name="Tsui S.K.W."/>
        </authorList>
    </citation>
    <scope>NUCLEOTIDE SEQUENCE</scope>
    <source>
        <strain evidence="8">Derf</strain>
        <tissue evidence="8">Whole organism</tissue>
    </source>
</reference>
<dbReference type="EC" id="3.1.3.36" evidence="4"/>
<dbReference type="Pfam" id="PF08952">
    <property type="entry name" value="DUF1866"/>
    <property type="match status" value="1"/>
</dbReference>
<accession>A0A922I4P2</accession>
<comment type="caution">
    <text evidence="8">The sequence shown here is derived from an EMBL/GenBank/DDBJ whole genome shotgun (WGS) entry which is preliminary data.</text>
</comment>
<dbReference type="Gene3D" id="3.60.10.10">
    <property type="entry name" value="Endonuclease/exonuclease/phosphatase"/>
    <property type="match status" value="1"/>
</dbReference>
<comment type="catalytic activity">
    <reaction evidence="1">
        <text>a 1,2-diacyl-sn-glycero-3-phospho-(1D-myo-inositol-4,5-bisphosphate) + H2O = a 1,2-diacyl-sn-glycero-3-phospho-(1D-myo-inositol 4-phosphate) + phosphate</text>
        <dbReference type="Rhea" id="RHEA:22764"/>
        <dbReference type="ChEBI" id="CHEBI:15377"/>
        <dbReference type="ChEBI" id="CHEBI:43474"/>
        <dbReference type="ChEBI" id="CHEBI:58178"/>
        <dbReference type="ChEBI" id="CHEBI:58456"/>
        <dbReference type="EC" id="3.1.3.36"/>
    </reaction>
</comment>
<dbReference type="GO" id="GO:0048488">
    <property type="term" value="P:synaptic vesicle endocytosis"/>
    <property type="evidence" value="ECO:0007669"/>
    <property type="project" value="TreeGrafter"/>
</dbReference>
<dbReference type="InterPro" id="IPR015047">
    <property type="entry name" value="SYNJ1/2_RRM"/>
</dbReference>
<protein>
    <recommendedName>
        <fullName evidence="4">phosphoinositide 5-phosphatase</fullName>
        <ecNumber evidence="4">3.1.3.36</ecNumber>
    </recommendedName>
</protein>
<dbReference type="InterPro" id="IPR012677">
    <property type="entry name" value="Nucleotide-bd_a/b_plait_sf"/>
</dbReference>
<keyword evidence="9" id="KW-1185">Reference proteome</keyword>
<dbReference type="SUPFAM" id="SSF56219">
    <property type="entry name" value="DNase I-like"/>
    <property type="match status" value="1"/>
</dbReference>
<keyword evidence="5" id="KW-0378">Hydrolase</keyword>
<dbReference type="InterPro" id="IPR002013">
    <property type="entry name" value="SAC_dom"/>
</dbReference>
<dbReference type="InterPro" id="IPR000300">
    <property type="entry name" value="IPPc"/>
</dbReference>
<evidence type="ECO:0000256" key="1">
    <source>
        <dbReference type="ARBA" id="ARBA00001786"/>
    </source>
</evidence>
<reference evidence="8" key="2">
    <citation type="journal article" date="2022" name="Res Sq">
        <title>Comparative Genomics Reveals Insights into the Divergent Evolution of Astigmatic Mites and Household Pest Adaptations.</title>
        <authorList>
            <person name="Xiong Q."/>
            <person name="Wan A.T.-Y."/>
            <person name="Liu X.-Y."/>
            <person name="Fung C.S.-H."/>
            <person name="Xiao X."/>
            <person name="Malainual N."/>
            <person name="Hou J."/>
            <person name="Wang L."/>
            <person name="Wang M."/>
            <person name="Yang K."/>
            <person name="Cui Y."/>
            <person name="Leung E."/>
            <person name="Nong W."/>
            <person name="Shin S.-K."/>
            <person name="Au S."/>
            <person name="Jeong K.Y."/>
            <person name="Chew F.T."/>
            <person name="Hui J."/>
            <person name="Leung T.F."/>
            <person name="Tungtrongchitr A."/>
            <person name="Zhong N."/>
            <person name="Liu Z."/>
            <person name="Tsui S."/>
        </authorList>
    </citation>
    <scope>NUCLEOTIDE SEQUENCE</scope>
    <source>
        <strain evidence="8">Derf</strain>
        <tissue evidence="8">Whole organism</tissue>
    </source>
</reference>
<dbReference type="GO" id="GO:0098793">
    <property type="term" value="C:presynapse"/>
    <property type="evidence" value="ECO:0007669"/>
    <property type="project" value="GOC"/>
</dbReference>
<dbReference type="EMBL" id="ASGP02000002">
    <property type="protein sequence ID" value="KAH9521143.1"/>
    <property type="molecule type" value="Genomic_DNA"/>
</dbReference>
<feature type="region of interest" description="Disordered" evidence="6">
    <location>
        <begin position="1033"/>
        <end position="1216"/>
    </location>
</feature>
<dbReference type="InterPro" id="IPR036691">
    <property type="entry name" value="Endo/exonu/phosph_ase_sf"/>
</dbReference>
<comment type="similarity">
    <text evidence="3">In the central section; belongs to the inositol 1,4,5-trisphosphate 5-phosphatase family.</text>
</comment>
<name>A0A922I4P2_DERFA</name>
<dbReference type="SMART" id="SM00128">
    <property type="entry name" value="IPPc"/>
    <property type="match status" value="1"/>
</dbReference>
<proteinExistence type="inferred from homology"/>